<dbReference type="Pfam" id="PF09037">
    <property type="entry name" value="Sulphotransf"/>
    <property type="match status" value="1"/>
</dbReference>
<dbReference type="AlphaFoldDB" id="A0A6J4Q622"/>
<accession>A0A6J4Q622</accession>
<protein>
    <recommendedName>
        <fullName evidence="1">Trehalose 2-sulfotransferase</fullName>
    </recommendedName>
</protein>
<dbReference type="InterPro" id="IPR015124">
    <property type="entry name" value="Stf0"/>
</dbReference>
<comment type="similarity">
    <text evidence="1">Belongs to the Stf0 sulfotransferase family.</text>
</comment>
<reference evidence="4" key="1">
    <citation type="submission" date="2020-02" db="EMBL/GenBank/DDBJ databases">
        <authorList>
            <person name="Meier V. D."/>
        </authorList>
    </citation>
    <scope>NUCLEOTIDE SEQUENCE</scope>
    <source>
        <strain evidence="4">AVDCRST_MAG78</strain>
    </source>
</reference>
<evidence type="ECO:0000259" key="3">
    <source>
        <dbReference type="Pfam" id="PF09037"/>
    </source>
</evidence>
<dbReference type="EMBL" id="CADCVB010000124">
    <property type="protein sequence ID" value="CAA9433895.1"/>
    <property type="molecule type" value="Genomic_DNA"/>
</dbReference>
<keyword evidence="1 4" id="KW-0808">Transferase</keyword>
<evidence type="ECO:0000256" key="1">
    <source>
        <dbReference type="PIRNR" id="PIRNR021497"/>
    </source>
</evidence>
<dbReference type="InterPro" id="IPR027417">
    <property type="entry name" value="P-loop_NTPase"/>
</dbReference>
<organism evidence="4">
    <name type="scientific">uncultured Rubrobacteraceae bacterium</name>
    <dbReference type="NCBI Taxonomy" id="349277"/>
    <lineage>
        <taxon>Bacteria</taxon>
        <taxon>Bacillati</taxon>
        <taxon>Actinomycetota</taxon>
        <taxon>Rubrobacteria</taxon>
        <taxon>Rubrobacterales</taxon>
        <taxon>Rubrobacteraceae</taxon>
        <taxon>environmental samples</taxon>
    </lineage>
</organism>
<keyword evidence="1" id="KW-0119">Carbohydrate metabolism</keyword>
<dbReference type="SUPFAM" id="SSF52540">
    <property type="entry name" value="P-loop containing nucleoside triphosphate hydrolases"/>
    <property type="match status" value="1"/>
</dbReference>
<proteinExistence type="inferred from homology"/>
<dbReference type="Gene3D" id="3.40.50.300">
    <property type="entry name" value="P-loop containing nucleotide triphosphate hydrolases"/>
    <property type="match status" value="1"/>
</dbReference>
<comment type="function">
    <text evidence="1">Catalyzes the sulfuryl group transfer from 3'-phosphoadenosine-5'-phosphosulfate (PAPS) to trehalose, leading to trehalose-2-sulfate (T2S).</text>
</comment>
<dbReference type="PIRSF" id="PIRSF021497">
    <property type="entry name" value="Sulphotransferase_Stf0"/>
    <property type="match status" value="1"/>
</dbReference>
<evidence type="ECO:0000313" key="4">
    <source>
        <dbReference type="EMBL" id="CAA9433895.1"/>
    </source>
</evidence>
<sequence>MTESRPRPAGGTITPELSYLICATPRSGSTFLSEVLRNTGIAGRPEEHFEVLLETGRPRQPRDYFQRSNDPEVWALLDDPEFRDVLGEYGGRYAEHPARRDPSWHPPDFEELVEEALRRGTTENGVMGTKIMWAYFRDFVRLARRTPGLEGIRPCEVPDAVLPNLRRFVWIRREDTIRQAVSLWKALQTQQWRRDSDEDLDGRELRFHFAAVDHLKLRIDEHNAAWRSLFDRCGIEPLRLVYEELIEDYEEKTLWLLDELGIPLPEGFAVPQPKMRRQADELSEEWLRRYNERKVAEAGGLPGKA</sequence>
<dbReference type="GO" id="GO:0016740">
    <property type="term" value="F:transferase activity"/>
    <property type="evidence" value="ECO:0007669"/>
    <property type="project" value="UniProtKB-UniRule"/>
</dbReference>
<evidence type="ECO:0000256" key="2">
    <source>
        <dbReference type="PIRSR" id="PIRSR021497-1"/>
    </source>
</evidence>
<feature type="active site" description="Proton acceptor" evidence="2">
    <location>
        <position position="47"/>
    </location>
</feature>
<feature type="domain" description="Sulphotransferase Stf0" evidence="3">
    <location>
        <begin position="18"/>
        <end position="292"/>
    </location>
</feature>
<comment type="catalytic activity">
    <reaction evidence="1">
        <text>alpha,alpha-trehalose + 3'-phosphoadenylyl sulfate = 2-O-sulfo-alpha,alpha-trehalose + adenosine 3',5'-bisphosphate + H(+)</text>
        <dbReference type="Rhea" id="RHEA:41608"/>
        <dbReference type="ChEBI" id="CHEBI:15378"/>
        <dbReference type="ChEBI" id="CHEBI:16551"/>
        <dbReference type="ChEBI" id="CHEBI:58339"/>
        <dbReference type="ChEBI" id="CHEBI:58343"/>
        <dbReference type="ChEBI" id="CHEBI:60091"/>
        <dbReference type="EC" id="2.8.2.37"/>
    </reaction>
</comment>
<dbReference type="InterPro" id="IPR024628">
    <property type="entry name" value="Sulfotransferase_Stf0_dom"/>
</dbReference>
<name>A0A6J4Q622_9ACTN</name>
<comment type="pathway">
    <text evidence="1">Glycolipid metabolism.</text>
</comment>
<gene>
    <name evidence="4" type="ORF">AVDCRST_MAG78-1898</name>
</gene>